<feature type="transmembrane region" description="Helical" evidence="1">
    <location>
        <begin position="92"/>
        <end position="114"/>
    </location>
</feature>
<evidence type="ECO:0000256" key="1">
    <source>
        <dbReference type="SAM" id="Phobius"/>
    </source>
</evidence>
<dbReference type="Proteomes" id="UP001494902">
    <property type="component" value="Unassembled WGS sequence"/>
</dbReference>
<dbReference type="RefSeq" id="WP_349297622.1">
    <property type="nucleotide sequence ID" value="NZ_JBEDNQ010000003.1"/>
</dbReference>
<keyword evidence="3" id="KW-1185">Reference proteome</keyword>
<dbReference type="EMBL" id="JBEDNQ010000003">
    <property type="protein sequence ID" value="MEQ3550543.1"/>
    <property type="molecule type" value="Genomic_DNA"/>
</dbReference>
<dbReference type="InterPro" id="IPR013901">
    <property type="entry name" value="Anthrone_oxy"/>
</dbReference>
<accession>A0ABV1K9K8</accession>
<feature type="transmembrane region" description="Helical" evidence="1">
    <location>
        <begin position="63"/>
        <end position="80"/>
    </location>
</feature>
<reference evidence="2 3" key="1">
    <citation type="submission" date="2024-03" db="EMBL/GenBank/DDBJ databases">
        <title>Draft genome sequence of Pseudonocardia nematodicida JCM 31783.</title>
        <authorList>
            <person name="Butdee W."/>
            <person name="Duangmal K."/>
        </authorList>
    </citation>
    <scope>NUCLEOTIDE SEQUENCE [LARGE SCALE GENOMIC DNA]</scope>
    <source>
        <strain evidence="2 3">JCM 31783</strain>
    </source>
</reference>
<keyword evidence="1" id="KW-0472">Membrane</keyword>
<sequence length="174" mass="17772">MLERSGRLAGLVLGAGTVCLAMIAGMFFDWAVAIMPALAGVDDRTYVAVLQQANATINGSPLFLLAFLGAFVVTGVAAVLQYRLGARAAVRWIVAALVLYVVAVGITAGVSIPLNDTLQAAGAPDAIADPAGLRTATEGPWVTGHDIRTVATVLALGCLCRAMLLAPRGGSAVR</sequence>
<organism evidence="2 3">
    <name type="scientific">Pseudonocardia nematodicida</name>
    <dbReference type="NCBI Taxonomy" id="1206997"/>
    <lineage>
        <taxon>Bacteria</taxon>
        <taxon>Bacillati</taxon>
        <taxon>Actinomycetota</taxon>
        <taxon>Actinomycetes</taxon>
        <taxon>Pseudonocardiales</taxon>
        <taxon>Pseudonocardiaceae</taxon>
        <taxon>Pseudonocardia</taxon>
    </lineage>
</organism>
<evidence type="ECO:0000313" key="2">
    <source>
        <dbReference type="EMBL" id="MEQ3550543.1"/>
    </source>
</evidence>
<gene>
    <name evidence="2" type="ORF">WIS52_08690</name>
</gene>
<name>A0ABV1K9K8_9PSEU</name>
<proteinExistence type="predicted"/>
<evidence type="ECO:0000313" key="3">
    <source>
        <dbReference type="Proteomes" id="UP001494902"/>
    </source>
</evidence>
<keyword evidence="1" id="KW-0812">Transmembrane</keyword>
<dbReference type="Pfam" id="PF08592">
    <property type="entry name" value="Anthrone_oxy"/>
    <property type="match status" value="1"/>
</dbReference>
<keyword evidence="1" id="KW-1133">Transmembrane helix</keyword>
<comment type="caution">
    <text evidence="2">The sequence shown here is derived from an EMBL/GenBank/DDBJ whole genome shotgun (WGS) entry which is preliminary data.</text>
</comment>
<protein>
    <submittedName>
        <fullName evidence="2">DUF1772 domain-containing protein</fullName>
    </submittedName>
</protein>